<feature type="transmembrane region" description="Helical" evidence="10">
    <location>
        <begin position="21"/>
        <end position="46"/>
    </location>
</feature>
<proteinExistence type="inferred from homology"/>
<dbReference type="EMBL" id="KE148146">
    <property type="protein sequence ID" value="EPE10899.1"/>
    <property type="molecule type" value="Genomic_DNA"/>
</dbReference>
<evidence type="ECO:0000256" key="8">
    <source>
        <dbReference type="ARBA" id="ARBA00035112"/>
    </source>
</evidence>
<protein>
    <recommendedName>
        <fullName evidence="13">Tat pathway signal sequence</fullName>
    </recommendedName>
</protein>
<dbReference type="Pfam" id="PF11807">
    <property type="entry name" value="UstYa"/>
    <property type="match status" value="1"/>
</dbReference>
<name>S3CBM1_OPHP1</name>
<dbReference type="VEuPathDB" id="FungiDB:F503_05994"/>
<keyword evidence="6 10" id="KW-0472">Membrane</keyword>
<accession>S3CBM1</accession>
<organism evidence="11 12">
    <name type="scientific">Ophiostoma piceae (strain UAMH 11346)</name>
    <name type="common">Sap stain fungus</name>
    <dbReference type="NCBI Taxonomy" id="1262450"/>
    <lineage>
        <taxon>Eukaryota</taxon>
        <taxon>Fungi</taxon>
        <taxon>Dikarya</taxon>
        <taxon>Ascomycota</taxon>
        <taxon>Pezizomycotina</taxon>
        <taxon>Sordariomycetes</taxon>
        <taxon>Sordariomycetidae</taxon>
        <taxon>Ophiostomatales</taxon>
        <taxon>Ophiostomataceae</taxon>
        <taxon>Ophiostoma</taxon>
    </lineage>
</organism>
<dbReference type="OMA" id="QVYREMD"/>
<evidence type="ECO:0000256" key="6">
    <source>
        <dbReference type="ARBA" id="ARBA00023136"/>
    </source>
</evidence>
<keyword evidence="3 10" id="KW-0812">Transmembrane</keyword>
<feature type="region of interest" description="Disordered" evidence="9">
    <location>
        <begin position="95"/>
        <end position="118"/>
    </location>
</feature>
<evidence type="ECO:0000313" key="12">
    <source>
        <dbReference type="Proteomes" id="UP000016923"/>
    </source>
</evidence>
<comment type="pathway">
    <text evidence="2">Mycotoxin biosynthesis.</text>
</comment>
<evidence type="ECO:0000256" key="7">
    <source>
        <dbReference type="ARBA" id="ARBA00023180"/>
    </source>
</evidence>
<evidence type="ECO:0000256" key="4">
    <source>
        <dbReference type="ARBA" id="ARBA00022989"/>
    </source>
</evidence>
<dbReference type="PANTHER" id="PTHR33365:SF4">
    <property type="entry name" value="CYCLOCHLOROTINE BIOSYNTHESIS PROTEIN O"/>
    <property type="match status" value="1"/>
</dbReference>
<dbReference type="GO" id="GO:0016020">
    <property type="term" value="C:membrane"/>
    <property type="evidence" value="ECO:0007669"/>
    <property type="project" value="UniProtKB-SubCell"/>
</dbReference>
<dbReference type="InterPro" id="IPR021765">
    <property type="entry name" value="UstYa-like"/>
</dbReference>
<keyword evidence="4 10" id="KW-1133">Transmembrane helix</keyword>
<keyword evidence="12" id="KW-1185">Reference proteome</keyword>
<comment type="similarity">
    <text evidence="8">Belongs to the ustYa family.</text>
</comment>
<dbReference type="eggNOG" id="ENOG502SR2C">
    <property type="taxonomic scope" value="Eukaryota"/>
</dbReference>
<sequence>MVRYHMTYELGQFRKCRMLSDFVFVFFSFHSRLYYFIFFVYCLYHYNYFILHSSIIVPGSMWCPVSSFAATTMRNYTFPSSSLFRRETASITMPSNAYYPVPSDEKSSMSSDDDSIAPRPPQQSWWRLSGPLIPWVLTVFFASTTIFLGVVMDSKEATERRIGSFAHGFATDFVSIKPIIEAVKTTFDGGPAFHDDGQIYIPNPSPKRFVGNPVEFPEIDWNWDNLTWGRYFLITKDEASAHWGEADLEKYWDHQQGGYVTGLDLFHTLHCVNQVRKALDPEHYGGHHHKRAKGDTHMNHCLEQIRQYIMCSGDMTPIPTIYYPGLGRNYVMSDVPHTCRNFEALQEWMVDRYEGESRVRPVFDN</sequence>
<gene>
    <name evidence="11" type="ORF">F503_05994</name>
</gene>
<evidence type="ECO:0008006" key="13">
    <source>
        <dbReference type="Google" id="ProtNLM"/>
    </source>
</evidence>
<evidence type="ECO:0000256" key="3">
    <source>
        <dbReference type="ARBA" id="ARBA00022692"/>
    </source>
</evidence>
<dbReference type="HOGENOM" id="CLU_042941_2_3_1"/>
<keyword evidence="5" id="KW-0843">Virulence</keyword>
<dbReference type="STRING" id="1262450.S3CBM1"/>
<evidence type="ECO:0000256" key="10">
    <source>
        <dbReference type="SAM" id="Phobius"/>
    </source>
</evidence>
<reference evidence="11 12" key="1">
    <citation type="journal article" date="2013" name="BMC Genomics">
        <title>The genome and transcriptome of the pine saprophyte Ophiostoma piceae, and a comparison with the bark beetle-associated pine pathogen Grosmannia clavigera.</title>
        <authorList>
            <person name="Haridas S."/>
            <person name="Wang Y."/>
            <person name="Lim L."/>
            <person name="Massoumi Alamouti S."/>
            <person name="Jackman S."/>
            <person name="Docking R."/>
            <person name="Robertson G."/>
            <person name="Birol I."/>
            <person name="Bohlmann J."/>
            <person name="Breuil C."/>
        </authorList>
    </citation>
    <scope>NUCLEOTIDE SEQUENCE [LARGE SCALE GENOMIC DNA]</scope>
    <source>
        <strain evidence="11 12">UAMH 11346</strain>
    </source>
</reference>
<keyword evidence="7" id="KW-0325">Glycoprotein</keyword>
<dbReference type="Proteomes" id="UP000016923">
    <property type="component" value="Unassembled WGS sequence"/>
</dbReference>
<dbReference type="OrthoDB" id="3687641at2759"/>
<evidence type="ECO:0000313" key="11">
    <source>
        <dbReference type="EMBL" id="EPE10899.1"/>
    </source>
</evidence>
<evidence type="ECO:0000256" key="5">
    <source>
        <dbReference type="ARBA" id="ARBA00023026"/>
    </source>
</evidence>
<dbReference type="AlphaFoldDB" id="S3CBM1"/>
<dbReference type="PANTHER" id="PTHR33365">
    <property type="entry name" value="YALI0B05434P"/>
    <property type="match status" value="1"/>
</dbReference>
<evidence type="ECO:0000256" key="9">
    <source>
        <dbReference type="SAM" id="MobiDB-lite"/>
    </source>
</evidence>
<feature type="transmembrane region" description="Helical" evidence="10">
    <location>
        <begin position="132"/>
        <end position="152"/>
    </location>
</feature>
<evidence type="ECO:0000256" key="1">
    <source>
        <dbReference type="ARBA" id="ARBA00004167"/>
    </source>
</evidence>
<comment type="subcellular location">
    <subcellularLocation>
        <location evidence="1">Membrane</location>
        <topology evidence="1">Single-pass membrane protein</topology>
    </subcellularLocation>
</comment>
<evidence type="ECO:0000256" key="2">
    <source>
        <dbReference type="ARBA" id="ARBA00004685"/>
    </source>
</evidence>
<dbReference type="GO" id="GO:0043386">
    <property type="term" value="P:mycotoxin biosynthetic process"/>
    <property type="evidence" value="ECO:0007669"/>
    <property type="project" value="InterPro"/>
</dbReference>